<dbReference type="Proteomes" id="UP000634229">
    <property type="component" value="Unassembled WGS sequence"/>
</dbReference>
<gene>
    <name evidence="3" type="ORF">JK363_20460</name>
</gene>
<dbReference type="PANTHER" id="PTHR43244">
    <property type="match status" value="1"/>
</dbReference>
<reference evidence="3 4" key="1">
    <citation type="submission" date="2021-01" db="EMBL/GenBank/DDBJ databases">
        <title>WGS of actinomycetes isolated from Thailand.</title>
        <authorList>
            <person name="Thawai C."/>
        </authorList>
    </citation>
    <scope>NUCLEOTIDE SEQUENCE [LARGE SCALE GENOMIC DNA]</scope>
    <source>
        <strain evidence="3 4">CA1R205</strain>
    </source>
</reference>
<proteinExistence type="predicted"/>
<dbReference type="InterPro" id="IPR050564">
    <property type="entry name" value="F420-G6PD/mer"/>
</dbReference>
<evidence type="ECO:0000259" key="2">
    <source>
        <dbReference type="Pfam" id="PF00296"/>
    </source>
</evidence>
<dbReference type="InterPro" id="IPR011251">
    <property type="entry name" value="Luciferase-like_dom"/>
</dbReference>
<feature type="domain" description="Luciferase-like" evidence="2">
    <location>
        <begin position="9"/>
        <end position="282"/>
    </location>
</feature>
<dbReference type="InterPro" id="IPR019910">
    <property type="entry name" value="Lucif-like_OxRdtase_MSMEG_4879"/>
</dbReference>
<evidence type="ECO:0000313" key="3">
    <source>
        <dbReference type="EMBL" id="MBL1098995.1"/>
    </source>
</evidence>
<dbReference type="NCBIfam" id="TIGR03564">
    <property type="entry name" value="F420_MSMEG_4879"/>
    <property type="match status" value="1"/>
</dbReference>
<evidence type="ECO:0000256" key="1">
    <source>
        <dbReference type="ARBA" id="ARBA00023002"/>
    </source>
</evidence>
<keyword evidence="4" id="KW-1185">Reference proteome</keyword>
<evidence type="ECO:0000313" key="4">
    <source>
        <dbReference type="Proteomes" id="UP000634229"/>
    </source>
</evidence>
<dbReference type="RefSeq" id="WP_201876412.1">
    <property type="nucleotide sequence ID" value="NZ_JAERRF010000011.1"/>
</dbReference>
<dbReference type="InterPro" id="IPR036661">
    <property type="entry name" value="Luciferase-like_sf"/>
</dbReference>
<dbReference type="SUPFAM" id="SSF51679">
    <property type="entry name" value="Bacterial luciferase-like"/>
    <property type="match status" value="1"/>
</dbReference>
<dbReference type="EMBL" id="JAERRF010000011">
    <property type="protein sequence ID" value="MBL1098995.1"/>
    <property type="molecule type" value="Genomic_DNA"/>
</dbReference>
<dbReference type="GO" id="GO:0016491">
    <property type="term" value="F:oxidoreductase activity"/>
    <property type="evidence" value="ECO:0007669"/>
    <property type="project" value="UniProtKB-KW"/>
</dbReference>
<dbReference type="CDD" id="cd01097">
    <property type="entry name" value="Tetrahydromethanopterin_reductase"/>
    <property type="match status" value="1"/>
</dbReference>
<keyword evidence="1 3" id="KW-0560">Oxidoreductase</keyword>
<comment type="caution">
    <text evidence="3">The sequence shown here is derived from an EMBL/GenBank/DDBJ whole genome shotgun (WGS) entry which is preliminary data.</text>
</comment>
<protein>
    <submittedName>
        <fullName evidence="3">TIGR03564 family F420-dependent LLM class oxidoreductase</fullName>
        <ecNumber evidence="3">1.-.-.-</ecNumber>
    </submittedName>
</protein>
<accession>A0ABS1NGG8</accession>
<dbReference type="PANTHER" id="PTHR43244:SF1">
    <property type="entry name" value="5,10-METHYLENETETRAHYDROMETHANOPTERIN REDUCTASE"/>
    <property type="match status" value="1"/>
</dbReference>
<dbReference type="Pfam" id="PF00296">
    <property type="entry name" value="Bac_luciferase"/>
    <property type="match status" value="1"/>
</dbReference>
<organism evidence="3 4">
    <name type="scientific">Streptomyces coffeae</name>
    <dbReference type="NCBI Taxonomy" id="621382"/>
    <lineage>
        <taxon>Bacteria</taxon>
        <taxon>Bacillati</taxon>
        <taxon>Actinomycetota</taxon>
        <taxon>Actinomycetes</taxon>
        <taxon>Kitasatosporales</taxon>
        <taxon>Streptomycetaceae</taxon>
        <taxon>Streptomyces</taxon>
    </lineage>
</organism>
<dbReference type="EC" id="1.-.-.-" evidence="3"/>
<sequence length="312" mass="32828">MSLGIALPAGDDHTGNLVTELIDQVQEAAAAGIGTVWFAQRQDVDAMTLAALAGQAVPGIRTGTSVVPIYPRHPITLAAQARTAQAASAGRFQLGLGLSSKTFVEESFGVRFDRPIRHLREYLTVLGDLLREGAADFEGETLRARTVFGPVTVAGAGVPPVLVAAMGPQALRATGELADGTVPFLAAPKALAEYVVPTIGAAARAAGRPAPRVASMVPALVTADPEAVRRRAREQFAFYEGIPSYRDVLDRAGIERAGDLMVIGDEETVAAELRRYTEAGATELIVSQTGMGTGEERRRTWRLLGELSAASS</sequence>
<name>A0ABS1NGG8_9ACTN</name>
<dbReference type="Gene3D" id="3.20.20.30">
    <property type="entry name" value="Luciferase-like domain"/>
    <property type="match status" value="1"/>
</dbReference>